<keyword evidence="10 13" id="KW-0472">Membrane</keyword>
<dbReference type="CDD" id="cd00082">
    <property type="entry name" value="HisKA"/>
    <property type="match status" value="1"/>
</dbReference>
<dbReference type="PROSITE" id="PS50110">
    <property type="entry name" value="RESPONSE_REGULATORY"/>
    <property type="match status" value="1"/>
</dbReference>
<proteinExistence type="predicted"/>
<dbReference type="InterPro" id="IPR036890">
    <property type="entry name" value="HATPase_C_sf"/>
</dbReference>
<keyword evidence="4" id="KW-1003">Cell membrane</keyword>
<evidence type="ECO:0000256" key="6">
    <source>
        <dbReference type="ARBA" id="ARBA00022692"/>
    </source>
</evidence>
<feature type="transmembrane region" description="Helical" evidence="13">
    <location>
        <begin position="157"/>
        <end position="175"/>
    </location>
</feature>
<dbReference type="EMBL" id="JBITLV010000002">
    <property type="protein sequence ID" value="MFI7586967.1"/>
    <property type="molecule type" value="Genomic_DNA"/>
</dbReference>
<dbReference type="InterPro" id="IPR003594">
    <property type="entry name" value="HATPase_dom"/>
</dbReference>
<dbReference type="SUPFAM" id="SSF55874">
    <property type="entry name" value="ATPase domain of HSP90 chaperone/DNA topoisomerase II/histidine kinase"/>
    <property type="match status" value="1"/>
</dbReference>
<dbReference type="PANTHER" id="PTHR45339:SF1">
    <property type="entry name" value="HYBRID SIGNAL TRANSDUCTION HISTIDINE KINASE J"/>
    <property type="match status" value="1"/>
</dbReference>
<dbReference type="SUPFAM" id="SSF47384">
    <property type="entry name" value="Homodimeric domain of signal transducing histidine kinase"/>
    <property type="match status" value="1"/>
</dbReference>
<evidence type="ECO:0000256" key="8">
    <source>
        <dbReference type="ARBA" id="ARBA00022989"/>
    </source>
</evidence>
<dbReference type="CDD" id="cd16922">
    <property type="entry name" value="HATPase_EvgS-ArcB-TorS-like"/>
    <property type="match status" value="1"/>
</dbReference>
<dbReference type="SMART" id="SM00388">
    <property type="entry name" value="HisKA"/>
    <property type="match status" value="1"/>
</dbReference>
<dbReference type="CDD" id="cd17546">
    <property type="entry name" value="REC_hyHK_CKI1_RcsC-like"/>
    <property type="match status" value="1"/>
</dbReference>
<dbReference type="Gene3D" id="3.40.50.2300">
    <property type="match status" value="1"/>
</dbReference>
<comment type="catalytic activity">
    <reaction evidence="1">
        <text>ATP + protein L-histidine = ADP + protein N-phospho-L-histidine.</text>
        <dbReference type="EC" id="2.7.13.3"/>
    </reaction>
</comment>
<dbReference type="PRINTS" id="PR00344">
    <property type="entry name" value="BCTRLSENSOR"/>
</dbReference>
<protein>
    <recommendedName>
        <fullName evidence="3">histidine kinase</fullName>
        <ecNumber evidence="3">2.7.13.3</ecNumber>
    </recommendedName>
</protein>
<keyword evidence="7" id="KW-0418">Kinase</keyword>
<dbReference type="PANTHER" id="PTHR45339">
    <property type="entry name" value="HYBRID SIGNAL TRANSDUCTION HISTIDINE KINASE J"/>
    <property type="match status" value="1"/>
</dbReference>
<keyword evidence="6 13" id="KW-0812">Transmembrane</keyword>
<feature type="domain" description="Response regulatory" evidence="15">
    <location>
        <begin position="567"/>
        <end position="686"/>
    </location>
</feature>
<keyword evidence="16" id="KW-0067">ATP-binding</keyword>
<dbReference type="RefSeq" id="WP_398277701.1">
    <property type="nucleotide sequence ID" value="NZ_JBITLV010000002.1"/>
</dbReference>
<feature type="transmembrane region" description="Helical" evidence="13">
    <location>
        <begin position="226"/>
        <end position="248"/>
    </location>
</feature>
<comment type="subcellular location">
    <subcellularLocation>
        <location evidence="2">Cell membrane</location>
        <topology evidence="2">Multi-pass membrane protein</topology>
    </subcellularLocation>
</comment>
<dbReference type="InterPro" id="IPR007895">
    <property type="entry name" value="MASE1"/>
</dbReference>
<dbReference type="Pfam" id="PF00512">
    <property type="entry name" value="HisKA"/>
    <property type="match status" value="1"/>
</dbReference>
<evidence type="ECO:0000256" key="9">
    <source>
        <dbReference type="ARBA" id="ARBA00023012"/>
    </source>
</evidence>
<evidence type="ECO:0000313" key="16">
    <source>
        <dbReference type="EMBL" id="MFI7586967.1"/>
    </source>
</evidence>
<feature type="modified residue" description="4-aspartylphosphate" evidence="11">
    <location>
        <position position="616"/>
    </location>
</feature>
<feature type="coiled-coil region" evidence="12">
    <location>
        <begin position="286"/>
        <end position="313"/>
    </location>
</feature>
<evidence type="ECO:0000256" key="3">
    <source>
        <dbReference type="ARBA" id="ARBA00012438"/>
    </source>
</evidence>
<gene>
    <name evidence="16" type="ORF">ACIB24_07815</name>
</gene>
<feature type="transmembrane region" description="Helical" evidence="13">
    <location>
        <begin position="187"/>
        <end position="206"/>
    </location>
</feature>
<dbReference type="InterPro" id="IPR005467">
    <property type="entry name" value="His_kinase_dom"/>
</dbReference>
<dbReference type="PROSITE" id="PS50109">
    <property type="entry name" value="HIS_KIN"/>
    <property type="match status" value="1"/>
</dbReference>
<evidence type="ECO:0000313" key="17">
    <source>
        <dbReference type="Proteomes" id="UP001612915"/>
    </source>
</evidence>
<feature type="domain" description="Histidine kinase" evidence="14">
    <location>
        <begin position="320"/>
        <end position="536"/>
    </location>
</feature>
<evidence type="ECO:0000256" key="2">
    <source>
        <dbReference type="ARBA" id="ARBA00004651"/>
    </source>
</evidence>
<evidence type="ECO:0000256" key="1">
    <source>
        <dbReference type="ARBA" id="ARBA00000085"/>
    </source>
</evidence>
<evidence type="ECO:0000259" key="15">
    <source>
        <dbReference type="PROSITE" id="PS50110"/>
    </source>
</evidence>
<dbReference type="SMART" id="SM00387">
    <property type="entry name" value="HATPase_c"/>
    <property type="match status" value="1"/>
</dbReference>
<evidence type="ECO:0000256" key="12">
    <source>
        <dbReference type="SAM" id="Coils"/>
    </source>
</evidence>
<keyword evidence="8 13" id="KW-1133">Transmembrane helix</keyword>
<organism evidence="16 17">
    <name type="scientific">Spongisporangium articulatum</name>
    <dbReference type="NCBI Taxonomy" id="3362603"/>
    <lineage>
        <taxon>Bacteria</taxon>
        <taxon>Bacillati</taxon>
        <taxon>Actinomycetota</taxon>
        <taxon>Actinomycetes</taxon>
        <taxon>Kineosporiales</taxon>
        <taxon>Kineosporiaceae</taxon>
        <taxon>Spongisporangium</taxon>
    </lineage>
</organism>
<dbReference type="Pfam" id="PF05231">
    <property type="entry name" value="MASE1"/>
    <property type="match status" value="1"/>
</dbReference>
<dbReference type="Proteomes" id="UP001612915">
    <property type="component" value="Unassembled WGS sequence"/>
</dbReference>
<keyword evidence="17" id="KW-1185">Reference proteome</keyword>
<dbReference type="InterPro" id="IPR003661">
    <property type="entry name" value="HisK_dim/P_dom"/>
</dbReference>
<feature type="transmembrane region" description="Helical" evidence="13">
    <location>
        <begin position="79"/>
        <end position="103"/>
    </location>
</feature>
<dbReference type="GO" id="GO:0005524">
    <property type="term" value="F:ATP binding"/>
    <property type="evidence" value="ECO:0007669"/>
    <property type="project" value="UniProtKB-KW"/>
</dbReference>
<evidence type="ECO:0000256" key="13">
    <source>
        <dbReference type="SAM" id="Phobius"/>
    </source>
</evidence>
<feature type="transmembrane region" description="Helical" evidence="13">
    <location>
        <begin position="115"/>
        <end position="137"/>
    </location>
</feature>
<keyword evidence="16" id="KW-0547">Nucleotide-binding</keyword>
<evidence type="ECO:0000256" key="10">
    <source>
        <dbReference type="ARBA" id="ARBA00023136"/>
    </source>
</evidence>
<feature type="transmembrane region" description="Helical" evidence="13">
    <location>
        <begin position="33"/>
        <end position="49"/>
    </location>
</feature>
<keyword evidence="12" id="KW-0175">Coiled coil</keyword>
<dbReference type="Pfam" id="PF02518">
    <property type="entry name" value="HATPase_c"/>
    <property type="match status" value="1"/>
</dbReference>
<dbReference type="EC" id="2.7.13.3" evidence="3"/>
<dbReference type="SUPFAM" id="SSF52172">
    <property type="entry name" value="CheY-like"/>
    <property type="match status" value="1"/>
</dbReference>
<evidence type="ECO:0000256" key="4">
    <source>
        <dbReference type="ARBA" id="ARBA00022475"/>
    </source>
</evidence>
<dbReference type="SMART" id="SM00448">
    <property type="entry name" value="REC"/>
    <property type="match status" value="1"/>
</dbReference>
<accession>A0ABW8AMW7</accession>
<feature type="transmembrane region" description="Helical" evidence="13">
    <location>
        <begin position="260"/>
        <end position="281"/>
    </location>
</feature>
<name>A0ABW8AMW7_9ACTN</name>
<dbReference type="Gene3D" id="3.30.565.10">
    <property type="entry name" value="Histidine kinase-like ATPase, C-terminal domain"/>
    <property type="match status" value="1"/>
</dbReference>
<keyword evidence="7" id="KW-0808">Transferase</keyword>
<keyword evidence="5 11" id="KW-0597">Phosphoprotein</keyword>
<evidence type="ECO:0000256" key="11">
    <source>
        <dbReference type="PROSITE-ProRule" id="PRU00169"/>
    </source>
</evidence>
<dbReference type="InterPro" id="IPR004358">
    <property type="entry name" value="Sig_transdc_His_kin-like_C"/>
</dbReference>
<keyword evidence="9" id="KW-0902">Two-component regulatory system</keyword>
<dbReference type="InterPro" id="IPR036097">
    <property type="entry name" value="HisK_dim/P_sf"/>
</dbReference>
<dbReference type="InterPro" id="IPR011006">
    <property type="entry name" value="CheY-like_superfamily"/>
</dbReference>
<evidence type="ECO:0000256" key="5">
    <source>
        <dbReference type="ARBA" id="ARBA00022553"/>
    </source>
</evidence>
<comment type="caution">
    <text evidence="16">The sequence shown here is derived from an EMBL/GenBank/DDBJ whole genome shotgun (WGS) entry which is preliminary data.</text>
</comment>
<dbReference type="Gene3D" id="1.10.287.130">
    <property type="match status" value="1"/>
</dbReference>
<dbReference type="InterPro" id="IPR001789">
    <property type="entry name" value="Sig_transdc_resp-reg_receiver"/>
</dbReference>
<evidence type="ECO:0000259" key="14">
    <source>
        <dbReference type="PROSITE" id="PS50109"/>
    </source>
</evidence>
<sequence>MPGPVLLPTFAVVYAVAVYVGRLSRLEGTSLALVWPAAAVAFVWLLWATGRGRRQLALSSLVLCSVAAAMNWLTGSAALVALALGAANVIQALVELTVVRRLGEGAWQLRRSRDLAVWVTACLAGSAAGALIGPAVLAATANADFWEVAGAWTLRNASNTFVFGAVILRLARWGVGELVPPRGQRLELCVGLLVLIGAYAVVFGFADGKPLAYTVLPLSMWFALRFSTTIAAAHVLVSAVLVIGLTMIGSGPFATTAPALRVLLAQAFVAVVGLVALAQALHRDERDELLHSLDAARRQADAQSAELAAASRHKSEFLAHMSHEIRTPLNGVLGFTSLLAGAPRDPAAPQWAEAADRAGRVLLTIVNDGLDLAKIEAGGIELEDVEFDLLAVVTDAVVPLQKAADDAGLALEVVAGERLQKERRGDPVRLRQVVTNLVANAVKFTHNGSVTVTVDAPGHEVRIAVTDTGIGMSPEQVERLFTPFEQTAADINRLYGGTGLGLSIAQNLIQAMGGDIAVTSQPGRGTTMTVTVELHRNRGVPAPRAVAPQADPVVPSNAGAEGLAGLHLLVVDDNPTNLLLAKAMLRKLGITADVVENGEAAVVAAFATRYDAVLMDRQMPVMDGLEATRLIRVREGETGGRRLPIVAMTASAFEEDRRECLAAGMDGFLSKPWRNDELVVVLADLVATAA</sequence>
<evidence type="ECO:0000256" key="7">
    <source>
        <dbReference type="ARBA" id="ARBA00022777"/>
    </source>
</evidence>
<reference evidence="16 17" key="1">
    <citation type="submission" date="2024-10" db="EMBL/GenBank/DDBJ databases">
        <title>The Natural Products Discovery Center: Release of the First 8490 Sequenced Strains for Exploring Actinobacteria Biosynthetic Diversity.</title>
        <authorList>
            <person name="Kalkreuter E."/>
            <person name="Kautsar S.A."/>
            <person name="Yang D."/>
            <person name="Bader C.D."/>
            <person name="Teijaro C.N."/>
            <person name="Fluegel L."/>
            <person name="Davis C.M."/>
            <person name="Simpson J.R."/>
            <person name="Lauterbach L."/>
            <person name="Steele A.D."/>
            <person name="Gui C."/>
            <person name="Meng S."/>
            <person name="Li G."/>
            <person name="Viehrig K."/>
            <person name="Ye F."/>
            <person name="Su P."/>
            <person name="Kiefer A.F."/>
            <person name="Nichols A."/>
            <person name="Cepeda A.J."/>
            <person name="Yan W."/>
            <person name="Fan B."/>
            <person name="Jiang Y."/>
            <person name="Adhikari A."/>
            <person name="Zheng C.-J."/>
            <person name="Schuster L."/>
            <person name="Cowan T.M."/>
            <person name="Smanski M.J."/>
            <person name="Chevrette M.G."/>
            <person name="De Carvalho L.P.S."/>
            <person name="Shen B."/>
        </authorList>
    </citation>
    <scope>NUCLEOTIDE SEQUENCE [LARGE SCALE GENOMIC DNA]</scope>
    <source>
        <strain evidence="16 17">NPDC049639</strain>
    </source>
</reference>
<dbReference type="Pfam" id="PF00072">
    <property type="entry name" value="Response_reg"/>
    <property type="match status" value="1"/>
</dbReference>